<evidence type="ECO:0000259" key="8">
    <source>
        <dbReference type="PROSITE" id="PS50067"/>
    </source>
</evidence>
<dbReference type="GO" id="GO:0007018">
    <property type="term" value="P:microtubule-based movement"/>
    <property type="evidence" value="ECO:0007669"/>
    <property type="project" value="InterPro"/>
</dbReference>
<dbReference type="PROSITE" id="PS00411">
    <property type="entry name" value="KINESIN_MOTOR_1"/>
    <property type="match status" value="1"/>
</dbReference>
<name>G3U727_LOXAF</name>
<dbReference type="GO" id="GO:0003777">
    <property type="term" value="F:microtubule motor activity"/>
    <property type="evidence" value="ECO:0007669"/>
    <property type="project" value="InterPro"/>
</dbReference>
<evidence type="ECO:0000256" key="2">
    <source>
        <dbReference type="ARBA" id="ARBA00022490"/>
    </source>
</evidence>
<dbReference type="InterPro" id="IPR001752">
    <property type="entry name" value="Kinesin_motor_dom"/>
</dbReference>
<dbReference type="GO" id="GO:0005874">
    <property type="term" value="C:microtubule"/>
    <property type="evidence" value="ECO:0007669"/>
    <property type="project" value="UniProtKB-KW"/>
</dbReference>
<dbReference type="AlphaFoldDB" id="G3U727"/>
<organism evidence="9 10">
    <name type="scientific">Loxodonta africana</name>
    <name type="common">African elephant</name>
    <dbReference type="NCBI Taxonomy" id="9785"/>
    <lineage>
        <taxon>Eukaryota</taxon>
        <taxon>Metazoa</taxon>
        <taxon>Chordata</taxon>
        <taxon>Craniata</taxon>
        <taxon>Vertebrata</taxon>
        <taxon>Euteleostomi</taxon>
        <taxon>Mammalia</taxon>
        <taxon>Eutheria</taxon>
        <taxon>Afrotheria</taxon>
        <taxon>Proboscidea</taxon>
        <taxon>Elephantidae</taxon>
        <taxon>Loxodonta</taxon>
    </lineage>
</organism>
<dbReference type="InterPro" id="IPR019821">
    <property type="entry name" value="Kinesin_motor_CS"/>
</dbReference>
<keyword evidence="6 7" id="KW-0505">Motor protein</keyword>
<dbReference type="PANTHER" id="PTHR47972:SF63">
    <property type="entry name" value="KINESIN FAMILY MEMBER 25"/>
    <property type="match status" value="1"/>
</dbReference>
<dbReference type="OMA" id="CIGMSGV"/>
<keyword evidence="3 6" id="KW-0547">Nucleotide-binding</keyword>
<dbReference type="Gene3D" id="3.40.850.10">
    <property type="entry name" value="Kinesin motor domain"/>
    <property type="match status" value="1"/>
</dbReference>
<dbReference type="InterPro" id="IPR027417">
    <property type="entry name" value="P-loop_NTPase"/>
</dbReference>
<dbReference type="SMART" id="SM00129">
    <property type="entry name" value="KISc"/>
    <property type="match status" value="1"/>
</dbReference>
<evidence type="ECO:0000256" key="5">
    <source>
        <dbReference type="ARBA" id="ARBA00023212"/>
    </source>
</evidence>
<keyword evidence="5" id="KW-0206">Cytoskeleton</keyword>
<dbReference type="STRING" id="9785.ENSLAFP00000023635"/>
<dbReference type="PANTHER" id="PTHR47972">
    <property type="entry name" value="KINESIN-LIKE PROTEIN KLP-3"/>
    <property type="match status" value="1"/>
</dbReference>
<reference evidence="9" key="2">
    <citation type="submission" date="2025-08" db="UniProtKB">
        <authorList>
            <consortium name="Ensembl"/>
        </authorList>
    </citation>
    <scope>IDENTIFICATION</scope>
    <source>
        <strain evidence="9">Isolate ISIS603380</strain>
    </source>
</reference>
<dbReference type="InterPro" id="IPR027640">
    <property type="entry name" value="Kinesin-like_fam"/>
</dbReference>
<accession>G3U727</accession>
<dbReference type="Ensembl" id="ENSLAFT00000034860.1">
    <property type="protein sequence ID" value="ENSLAFP00000023635.1"/>
    <property type="gene ID" value="ENSLAFG00000000840.2"/>
</dbReference>
<dbReference type="Proteomes" id="UP000007646">
    <property type="component" value="Unassembled WGS sequence"/>
</dbReference>
<dbReference type="InParanoid" id="G3U727"/>
<dbReference type="SUPFAM" id="SSF52540">
    <property type="entry name" value="P-loop containing nucleoside triphosphate hydrolases"/>
    <property type="match status" value="1"/>
</dbReference>
<evidence type="ECO:0000256" key="7">
    <source>
        <dbReference type="RuleBase" id="RU000394"/>
    </source>
</evidence>
<sequence>KEERIVELEAENAILHLKLAEYQEMVRKRCDEAARVSALCTKQQCLQRGMHAASVQLYHTIQKLKKEVRELRSSSLVLVRDFQAQFQDWVSEIVTAAHSTQLCSKALQACQSRAAHLEQSLQEVSTRYLLEKQTRRALHNSLVELKGNIRVHCRIRPLLPFDHEFDDPALQNSPLSGKVVHALDDETVLVKCSRPGHPLVNKTYTFERVYGPAEPQDAVFADVRPLLTSLLDGYNVCIMAYGQTGSGKSYTMLGPQSKNHEALLLETRGDLGVIPKAAEELFRLISENPPQSPEVEVSIVEVYNNEVFDLLAKDISPAVPGAKRDVIAAKEGKKELFLPTSELVNSAAEFMRLVEAGLQLRVKHPTLVHADSSRSHLIITVTLPMATSPDSSGCPSDHTLDSMPTCHSPRRMVREKQRASSLDLPLGAGPGDSLAHLQQVRARLQLVDLAGSECAGMSGVTGPALREASWINRSLAALGDVLGALWEGRGHIPYRNSKLTHLLQDAIGGDAKLLVVLCVSPCQEHLVATLQSLSFGARARQVQRGCVGRRGPPAARRRPRRPD</sequence>
<dbReference type="FunCoup" id="G3U727">
    <property type="interactions" value="4"/>
</dbReference>
<dbReference type="Pfam" id="PF00225">
    <property type="entry name" value="Kinesin"/>
    <property type="match status" value="2"/>
</dbReference>
<keyword evidence="10" id="KW-1185">Reference proteome</keyword>
<dbReference type="PRINTS" id="PR00380">
    <property type="entry name" value="KINESINHEAVY"/>
</dbReference>
<evidence type="ECO:0000313" key="9">
    <source>
        <dbReference type="Ensembl" id="ENSLAFP00000023635.1"/>
    </source>
</evidence>
<dbReference type="GO" id="GO:0005524">
    <property type="term" value="F:ATP binding"/>
    <property type="evidence" value="ECO:0007669"/>
    <property type="project" value="UniProtKB-UniRule"/>
</dbReference>
<keyword evidence="2" id="KW-0963">Cytoplasm</keyword>
<dbReference type="eggNOG" id="KOG0239">
    <property type="taxonomic scope" value="Eukaryota"/>
</dbReference>
<dbReference type="GeneTree" id="ENSGT00940000162166"/>
<evidence type="ECO:0000256" key="1">
    <source>
        <dbReference type="ARBA" id="ARBA00004245"/>
    </source>
</evidence>
<reference evidence="9 10" key="1">
    <citation type="submission" date="2009-06" db="EMBL/GenBank/DDBJ databases">
        <title>The Genome Sequence of Loxodonta africana (African elephant).</title>
        <authorList>
            <person name="Di Palma F."/>
            <person name="Heiman D."/>
            <person name="Young S."/>
            <person name="Johnson J."/>
            <person name="Lander E.S."/>
            <person name="Lindblad-Toh K."/>
        </authorList>
    </citation>
    <scope>NUCLEOTIDE SEQUENCE [LARGE SCALE GENOMIC DNA]</scope>
    <source>
        <strain evidence="9 10">Isolate ISIS603380</strain>
    </source>
</reference>
<protein>
    <recommendedName>
        <fullName evidence="7">Kinesin-like protein</fullName>
    </recommendedName>
</protein>
<reference evidence="9" key="3">
    <citation type="submission" date="2025-09" db="UniProtKB">
        <authorList>
            <consortium name="Ensembl"/>
        </authorList>
    </citation>
    <scope>IDENTIFICATION</scope>
    <source>
        <strain evidence="9">Isolate ISIS603380</strain>
    </source>
</reference>
<comment type="subcellular location">
    <subcellularLocation>
        <location evidence="1">Cytoplasm</location>
        <location evidence="1">Cytoskeleton</location>
    </subcellularLocation>
</comment>
<evidence type="ECO:0000313" key="10">
    <source>
        <dbReference type="Proteomes" id="UP000007646"/>
    </source>
</evidence>
<evidence type="ECO:0000256" key="6">
    <source>
        <dbReference type="PROSITE-ProRule" id="PRU00283"/>
    </source>
</evidence>
<proteinExistence type="inferred from homology"/>
<dbReference type="GO" id="GO:0008017">
    <property type="term" value="F:microtubule binding"/>
    <property type="evidence" value="ECO:0007669"/>
    <property type="project" value="InterPro"/>
</dbReference>
<keyword evidence="7" id="KW-0493">Microtubule</keyword>
<keyword evidence="4 6" id="KW-0067">ATP-binding</keyword>
<feature type="binding site" evidence="6">
    <location>
        <begin position="242"/>
        <end position="249"/>
    </location>
    <ligand>
        <name>ATP</name>
        <dbReference type="ChEBI" id="CHEBI:30616"/>
    </ligand>
</feature>
<dbReference type="PROSITE" id="PS50067">
    <property type="entry name" value="KINESIN_MOTOR_2"/>
    <property type="match status" value="1"/>
</dbReference>
<comment type="similarity">
    <text evidence="6 7">Belongs to the TRAFAC class myosin-kinesin ATPase superfamily. Kinesin family.</text>
</comment>
<evidence type="ECO:0000256" key="3">
    <source>
        <dbReference type="ARBA" id="ARBA00022741"/>
    </source>
</evidence>
<dbReference type="FunFam" id="3.40.850.10:FF:000131">
    <property type="entry name" value="Kinesin family member 25"/>
    <property type="match status" value="1"/>
</dbReference>
<dbReference type="InterPro" id="IPR036961">
    <property type="entry name" value="Kinesin_motor_dom_sf"/>
</dbReference>
<evidence type="ECO:0000256" key="4">
    <source>
        <dbReference type="ARBA" id="ARBA00022840"/>
    </source>
</evidence>
<feature type="domain" description="Kinesin motor" evidence="8">
    <location>
        <begin position="148"/>
        <end position="542"/>
    </location>
</feature>